<dbReference type="RefSeq" id="WP_251224936.1">
    <property type="nucleotide sequence ID" value="NZ_JAMBOL010000033.1"/>
</dbReference>
<evidence type="ECO:0000256" key="8">
    <source>
        <dbReference type="ARBA" id="ARBA00031985"/>
    </source>
</evidence>
<keyword evidence="4" id="KW-0799">Topoisomerase</keyword>
<evidence type="ECO:0000313" key="13">
    <source>
        <dbReference type="Proteomes" id="UP001139179"/>
    </source>
</evidence>
<sequence length="770" mass="87706">MSILIITDNLSKGEKIAASLLKNFQSEKGYLNGNGYYITWTSGHLIGLAPTGFYDIKYETWDIAHLPILPKPFQWIIDPKMMDQVKVIRELSDRSNMIINALEPGPEGQYIFDSFYRHLKLTHPVKRLWLSDMTQEGIVHAYQNMKANDYYRSLGEAERARVQADWLIGINATRAISTKHQAMLSVGRVQTPVLAMVYDRNKEIENYVSDALYDVVATFTQGETTFEGSLINEEIKSDELKALECVKVNQNVDVSLKLYIRKREKMAAPRLFNLSSLQSEANELYGFSLKETLDIATVLYEKHELITYPATDSQYVSPEDITTMHKVFDKLNGLVKIKGIEWARKEIVTSGCQRICQRSDYQHAILPTEKLPTNQLSENEKKIYILIVQRFFSQFFPPARYEKHEMIYQLKHEFKSVVSVLIDPGWKVIENPKLKLSTFNVDETKPISLVKCELKKTNQKPPLQYTEGNLVQRMLVGGKEIGGKELNDWDMEASIGTAKSRAEILTVLKSPQIGYLVVDDNKLSITKKGKALIELLRQTDVKTITDPQMTGEWEKKLYAIERGTGRADPLLSSLEAFISLFINEINQMEPQRLFLKDSLGKCPACSEGEIVEGKKAYGCNRFKEGCEFKLWKTINRKQLSEAQIKQLLTQGSTSFLTFKSAAGKSYVAKLVVKDWKQGTVTLDDKLSECPKCNTGMIKDKGPLYGCTHYPSCDFKIFKSISSRIISPNEVIDLITQTKTSNLTGFRTKNGDLYDAFLYLDENLTVKERRV</sequence>
<dbReference type="PROSITE" id="PS52039">
    <property type="entry name" value="TOPO_IA_2"/>
    <property type="match status" value="1"/>
</dbReference>
<gene>
    <name evidence="12" type="ORF">M3202_19665</name>
</gene>
<dbReference type="PANTHER" id="PTHR11390:SF21">
    <property type="entry name" value="DNA TOPOISOMERASE 3-ALPHA"/>
    <property type="match status" value="1"/>
</dbReference>
<keyword evidence="6 12" id="KW-0413">Isomerase</keyword>
<protein>
    <recommendedName>
        <fullName evidence="3">DNA topoisomerase</fullName>
        <ecNumber evidence="3">5.6.2.1</ecNumber>
    </recommendedName>
    <alternativeName>
        <fullName evidence="10">Omega-protein</fullName>
    </alternativeName>
    <alternativeName>
        <fullName evidence="9">Relaxing enzyme</fullName>
    </alternativeName>
    <alternativeName>
        <fullName evidence="7">Swivelase</fullName>
    </alternativeName>
    <alternativeName>
        <fullName evidence="8">Untwisting enzyme</fullName>
    </alternativeName>
</protein>
<dbReference type="SUPFAM" id="SSF56712">
    <property type="entry name" value="Prokaryotic type I DNA topoisomerase"/>
    <property type="match status" value="1"/>
</dbReference>
<evidence type="ECO:0000256" key="4">
    <source>
        <dbReference type="ARBA" id="ARBA00023029"/>
    </source>
</evidence>
<dbReference type="InterPro" id="IPR034144">
    <property type="entry name" value="TOPRIM_TopoIII"/>
</dbReference>
<dbReference type="Pfam" id="PF01131">
    <property type="entry name" value="Topoisom_bac"/>
    <property type="match status" value="1"/>
</dbReference>
<dbReference type="PANTHER" id="PTHR11390">
    <property type="entry name" value="PROKARYOTIC DNA TOPOISOMERASE"/>
    <property type="match status" value="1"/>
</dbReference>
<dbReference type="GO" id="GO:0006310">
    <property type="term" value="P:DNA recombination"/>
    <property type="evidence" value="ECO:0007669"/>
    <property type="project" value="TreeGrafter"/>
</dbReference>
<evidence type="ECO:0000256" key="9">
    <source>
        <dbReference type="ARBA" id="ARBA00032235"/>
    </source>
</evidence>
<dbReference type="SMART" id="SM00437">
    <property type="entry name" value="TOP1Ac"/>
    <property type="match status" value="1"/>
</dbReference>
<accession>A0A9X2DUE2</accession>
<dbReference type="EMBL" id="JAMBOL010000033">
    <property type="protein sequence ID" value="MCM3716265.1"/>
    <property type="molecule type" value="Genomic_DNA"/>
</dbReference>
<dbReference type="GO" id="GO:0006281">
    <property type="term" value="P:DNA repair"/>
    <property type="evidence" value="ECO:0007669"/>
    <property type="project" value="TreeGrafter"/>
</dbReference>
<dbReference type="PRINTS" id="PR00417">
    <property type="entry name" value="PRTPISMRASEI"/>
</dbReference>
<dbReference type="Proteomes" id="UP001139179">
    <property type="component" value="Unassembled WGS sequence"/>
</dbReference>
<keyword evidence="13" id="KW-1185">Reference proteome</keyword>
<evidence type="ECO:0000313" key="12">
    <source>
        <dbReference type="EMBL" id="MCM3716265.1"/>
    </source>
</evidence>
<dbReference type="InterPro" id="IPR003601">
    <property type="entry name" value="Topo_IA_2"/>
</dbReference>
<evidence type="ECO:0000256" key="10">
    <source>
        <dbReference type="ARBA" id="ARBA00032877"/>
    </source>
</evidence>
<dbReference type="InterPro" id="IPR013826">
    <property type="entry name" value="Topo_IA_cen_sub3"/>
</dbReference>
<dbReference type="EC" id="5.6.2.1" evidence="3"/>
<keyword evidence="5" id="KW-0238">DNA-binding</keyword>
<dbReference type="Gene3D" id="3.40.50.140">
    <property type="match status" value="1"/>
</dbReference>
<reference evidence="12" key="1">
    <citation type="submission" date="2022-05" db="EMBL/GenBank/DDBJ databases">
        <title>Comparative Genomics of Spacecraft Associated Microbes.</title>
        <authorList>
            <person name="Tran M.T."/>
            <person name="Wright A."/>
            <person name="Seuylemezian A."/>
            <person name="Eisen J."/>
            <person name="Coil D."/>
        </authorList>
    </citation>
    <scope>NUCLEOTIDE SEQUENCE</scope>
    <source>
        <strain evidence="12">214.1.1</strain>
    </source>
</reference>
<comment type="similarity">
    <text evidence="2">Belongs to the type IA topoisomerase family.</text>
</comment>
<dbReference type="InterPro" id="IPR003602">
    <property type="entry name" value="Topo_IA_DNA-bd_dom"/>
</dbReference>
<dbReference type="InterPro" id="IPR000380">
    <property type="entry name" value="Topo_IA"/>
</dbReference>
<evidence type="ECO:0000256" key="3">
    <source>
        <dbReference type="ARBA" id="ARBA00012891"/>
    </source>
</evidence>
<evidence type="ECO:0000259" key="11">
    <source>
        <dbReference type="PROSITE" id="PS52039"/>
    </source>
</evidence>
<dbReference type="Gene3D" id="2.70.20.10">
    <property type="entry name" value="Topoisomerase I, domain 3"/>
    <property type="match status" value="1"/>
</dbReference>
<dbReference type="GO" id="GO:0043597">
    <property type="term" value="C:cytoplasmic replication fork"/>
    <property type="evidence" value="ECO:0007669"/>
    <property type="project" value="TreeGrafter"/>
</dbReference>
<dbReference type="AlphaFoldDB" id="A0A9X2DUE2"/>
<dbReference type="GO" id="GO:0003917">
    <property type="term" value="F:DNA topoisomerase type I (single strand cut, ATP-independent) activity"/>
    <property type="evidence" value="ECO:0007669"/>
    <property type="project" value="UniProtKB-EC"/>
</dbReference>
<dbReference type="InterPro" id="IPR023405">
    <property type="entry name" value="Topo_IA_core_domain"/>
</dbReference>
<evidence type="ECO:0000256" key="1">
    <source>
        <dbReference type="ARBA" id="ARBA00000213"/>
    </source>
</evidence>
<name>A0A9X2DUE2_9BACI</name>
<dbReference type="Gene3D" id="1.10.290.10">
    <property type="entry name" value="Topoisomerase I, domain 4"/>
    <property type="match status" value="1"/>
</dbReference>
<evidence type="ECO:0000256" key="6">
    <source>
        <dbReference type="ARBA" id="ARBA00023235"/>
    </source>
</evidence>
<evidence type="ECO:0000256" key="2">
    <source>
        <dbReference type="ARBA" id="ARBA00009446"/>
    </source>
</evidence>
<organism evidence="12 13">
    <name type="scientific">Halalkalibacter oceani</name>
    <dbReference type="NCBI Taxonomy" id="1653776"/>
    <lineage>
        <taxon>Bacteria</taxon>
        <taxon>Bacillati</taxon>
        <taxon>Bacillota</taxon>
        <taxon>Bacilli</taxon>
        <taxon>Bacillales</taxon>
        <taxon>Bacillaceae</taxon>
        <taxon>Halalkalibacter</taxon>
    </lineage>
</organism>
<feature type="domain" description="Topo IA-type catalytic" evidence="11">
    <location>
        <begin position="151"/>
        <end position="582"/>
    </location>
</feature>
<evidence type="ECO:0000256" key="5">
    <source>
        <dbReference type="ARBA" id="ARBA00023125"/>
    </source>
</evidence>
<dbReference type="Pfam" id="PF13342">
    <property type="entry name" value="Toprim_Crpt"/>
    <property type="match status" value="2"/>
</dbReference>
<dbReference type="CDD" id="cd03362">
    <property type="entry name" value="TOPRIM_TopoIA_TopoIII"/>
    <property type="match status" value="1"/>
</dbReference>
<dbReference type="GO" id="GO:0003677">
    <property type="term" value="F:DNA binding"/>
    <property type="evidence" value="ECO:0007669"/>
    <property type="project" value="UniProtKB-KW"/>
</dbReference>
<dbReference type="InterPro" id="IPR013825">
    <property type="entry name" value="Topo_IA_cen_sub2"/>
</dbReference>
<dbReference type="Gene3D" id="1.10.460.10">
    <property type="entry name" value="Topoisomerase I, domain 2"/>
    <property type="match status" value="1"/>
</dbReference>
<dbReference type="GO" id="GO:0006265">
    <property type="term" value="P:DNA topological change"/>
    <property type="evidence" value="ECO:0007669"/>
    <property type="project" value="InterPro"/>
</dbReference>
<dbReference type="InterPro" id="IPR013497">
    <property type="entry name" value="Topo_IA_cen"/>
</dbReference>
<comment type="caution">
    <text evidence="12">The sequence shown here is derived from an EMBL/GenBank/DDBJ whole genome shotgun (WGS) entry which is preliminary data.</text>
</comment>
<comment type="catalytic activity">
    <reaction evidence="1">
        <text>ATP-independent breakage of single-stranded DNA, followed by passage and rejoining.</text>
        <dbReference type="EC" id="5.6.2.1"/>
    </reaction>
</comment>
<dbReference type="InterPro" id="IPR025589">
    <property type="entry name" value="Toprim_C_rpt"/>
</dbReference>
<evidence type="ECO:0000256" key="7">
    <source>
        <dbReference type="ARBA" id="ARBA00030003"/>
    </source>
</evidence>
<proteinExistence type="inferred from homology"/>
<dbReference type="SMART" id="SM00436">
    <property type="entry name" value="TOP1Bc"/>
    <property type="match status" value="1"/>
</dbReference>
<dbReference type="InterPro" id="IPR013824">
    <property type="entry name" value="Topo_IA_cen_sub1"/>
</dbReference>